<proteinExistence type="predicted"/>
<gene>
    <name evidence="1" type="ORF">DN069_33440</name>
</gene>
<organism evidence="1 2">
    <name type="scientific">Streptacidiphilus pinicola</name>
    <dbReference type="NCBI Taxonomy" id="2219663"/>
    <lineage>
        <taxon>Bacteria</taxon>
        <taxon>Bacillati</taxon>
        <taxon>Actinomycetota</taxon>
        <taxon>Actinomycetes</taxon>
        <taxon>Kitasatosporales</taxon>
        <taxon>Streptomycetaceae</taxon>
        <taxon>Streptacidiphilus</taxon>
    </lineage>
</organism>
<protein>
    <submittedName>
        <fullName evidence="1">Uncharacterized protein</fullName>
    </submittedName>
</protein>
<dbReference type="AlphaFoldDB" id="A0A2X0K1T5"/>
<name>A0A2X0K1T5_9ACTN</name>
<accession>A0A2X0K1T5</accession>
<comment type="caution">
    <text evidence="1">The sequence shown here is derived from an EMBL/GenBank/DDBJ whole genome shotgun (WGS) entry which is preliminary data.</text>
</comment>
<dbReference type="OrthoDB" id="3854888at2"/>
<sequence length="84" mass="9606">MSGYELRAQHEAADPVGRETTRWHVLRQGAFVAMCGYRIDPVADTRPIADVHAIAPECRCLQCWQWWDAVEEVWAEGSPREPEP</sequence>
<dbReference type="EMBL" id="QKYN01000166">
    <property type="protein sequence ID" value="RAG81300.1"/>
    <property type="molecule type" value="Genomic_DNA"/>
</dbReference>
<evidence type="ECO:0000313" key="2">
    <source>
        <dbReference type="Proteomes" id="UP000248889"/>
    </source>
</evidence>
<evidence type="ECO:0000313" key="1">
    <source>
        <dbReference type="EMBL" id="RAG81300.1"/>
    </source>
</evidence>
<dbReference type="RefSeq" id="WP_111507004.1">
    <property type="nucleotide sequence ID" value="NZ_QKYN01000166.1"/>
</dbReference>
<reference evidence="1 2" key="1">
    <citation type="submission" date="2018-06" db="EMBL/GenBank/DDBJ databases">
        <title>Streptacidiphilus pinicola sp. nov., isolated from pine grove soil.</title>
        <authorList>
            <person name="Roh S.G."/>
            <person name="Park S."/>
            <person name="Kim M.-K."/>
            <person name="Yun B.-R."/>
            <person name="Park J."/>
            <person name="Kim M.J."/>
            <person name="Kim Y.S."/>
            <person name="Kim S.B."/>
        </authorList>
    </citation>
    <scope>NUCLEOTIDE SEQUENCE [LARGE SCALE GENOMIC DNA]</scope>
    <source>
        <strain evidence="1 2">MMS16-CNU450</strain>
    </source>
</reference>
<keyword evidence="2" id="KW-1185">Reference proteome</keyword>
<dbReference type="Proteomes" id="UP000248889">
    <property type="component" value="Unassembled WGS sequence"/>
</dbReference>